<name>A0A915Q476_9BILA</name>
<keyword evidence="2" id="KW-1185">Reference proteome</keyword>
<dbReference type="PANTHER" id="PTHR46560">
    <property type="entry name" value="CYPHER, ISOFORM B"/>
    <property type="match status" value="1"/>
</dbReference>
<protein>
    <submittedName>
        <fullName evidence="3">ZP domain-containing protein</fullName>
    </submittedName>
</protein>
<dbReference type="AlphaFoldDB" id="A0A915Q476"/>
<dbReference type="Proteomes" id="UP000887581">
    <property type="component" value="Unplaced"/>
</dbReference>
<dbReference type="WBParaSite" id="sdigi.contig549.g8954.t1">
    <property type="protein sequence ID" value="sdigi.contig549.g8954.t1"/>
    <property type="gene ID" value="sdigi.contig549.g8954"/>
</dbReference>
<dbReference type="PANTHER" id="PTHR46560:SF5">
    <property type="entry name" value="CYPHER, ISOFORM B"/>
    <property type="match status" value="1"/>
</dbReference>
<dbReference type="InterPro" id="IPR001507">
    <property type="entry name" value="ZP_dom"/>
</dbReference>
<proteinExistence type="predicted"/>
<evidence type="ECO:0000313" key="3">
    <source>
        <dbReference type="WBParaSite" id="sdigi.contig549.g8954.t1"/>
    </source>
</evidence>
<accession>A0A915Q476</accession>
<evidence type="ECO:0000259" key="1">
    <source>
        <dbReference type="PROSITE" id="PS51034"/>
    </source>
</evidence>
<sequence>MIVFYPQVPLDGCETSYNSDGNLENAIIIQENPSHISESDKKYLLTCVPIATTTFHSLSETVNFGGITVDSQAITVAAISGSGSADQHLQYQVELHKVNLNGTLQPINGPVYVGDEIAYIIRINSLATDARIGHCWARDAQSTLQLSDDNGCSVQLLGDVWNHFQRQQYGNSIIFRNRIKAWAFPTSNDVNIFCNLHMCHITCHHTPCNNGRQRRNVRMPNDVENNVIQIAEINFHVKNNDKTLQDEKRREMKREQFEVYNKTRFISRSSTLLHKNKYSHRII</sequence>
<evidence type="ECO:0000313" key="2">
    <source>
        <dbReference type="Proteomes" id="UP000887581"/>
    </source>
</evidence>
<reference evidence="3" key="1">
    <citation type="submission" date="2022-11" db="UniProtKB">
        <authorList>
            <consortium name="WormBaseParasite"/>
        </authorList>
    </citation>
    <scope>IDENTIFICATION</scope>
</reference>
<organism evidence="2 3">
    <name type="scientific">Setaria digitata</name>
    <dbReference type="NCBI Taxonomy" id="48799"/>
    <lineage>
        <taxon>Eukaryota</taxon>
        <taxon>Metazoa</taxon>
        <taxon>Ecdysozoa</taxon>
        <taxon>Nematoda</taxon>
        <taxon>Chromadorea</taxon>
        <taxon>Rhabditida</taxon>
        <taxon>Spirurina</taxon>
        <taxon>Spiruromorpha</taxon>
        <taxon>Filarioidea</taxon>
        <taxon>Setariidae</taxon>
        <taxon>Setaria</taxon>
    </lineage>
</organism>
<feature type="domain" description="ZP" evidence="1">
    <location>
        <begin position="1"/>
        <end position="215"/>
    </location>
</feature>
<dbReference type="PROSITE" id="PS51034">
    <property type="entry name" value="ZP_2"/>
    <property type="match status" value="1"/>
</dbReference>